<dbReference type="PANTHER" id="PTHR43768">
    <property type="entry name" value="TREHALOSE 6-PHOSPHATE PHOSPHATASE"/>
    <property type="match status" value="1"/>
</dbReference>
<comment type="caution">
    <text evidence="6">The sequence shown here is derived from an EMBL/GenBank/DDBJ whole genome shotgun (WGS) entry which is preliminary data.</text>
</comment>
<comment type="pathway">
    <text evidence="1 4">Glycan biosynthesis; trehalose biosynthesis.</text>
</comment>
<protein>
    <recommendedName>
        <fullName evidence="4">Trehalose 6-phosphate phosphatase</fullName>
        <ecNumber evidence="4">3.1.3.12</ecNumber>
    </recommendedName>
</protein>
<dbReference type="PANTHER" id="PTHR43768:SF3">
    <property type="entry name" value="TREHALOSE 6-PHOSPHATE PHOSPHATASE"/>
    <property type="match status" value="1"/>
</dbReference>
<evidence type="ECO:0000256" key="2">
    <source>
        <dbReference type="ARBA" id="ARBA00008770"/>
    </source>
</evidence>
<keyword evidence="7" id="KW-1185">Reference proteome</keyword>
<gene>
    <name evidence="6" type="ORF">V474_21825</name>
</gene>
<organism evidence="6 7">
    <name type="scientific">Novosphingobium barchaimii LL02</name>
    <dbReference type="NCBI Taxonomy" id="1114963"/>
    <lineage>
        <taxon>Bacteria</taxon>
        <taxon>Pseudomonadati</taxon>
        <taxon>Pseudomonadota</taxon>
        <taxon>Alphaproteobacteria</taxon>
        <taxon>Sphingomonadales</taxon>
        <taxon>Sphingomonadaceae</taxon>
        <taxon>Novosphingobium</taxon>
    </lineage>
</organism>
<dbReference type="Proteomes" id="UP000052268">
    <property type="component" value="Unassembled WGS sequence"/>
</dbReference>
<sequence>MTNFQASLPTASTPRMASPSHTGPAFAAEDDLPLPPALDPGANIALFLDFDGTLVEIADHPDAVVVAPRLAGMITALSRRLGGRLAIVTGRSIAALEALLGPVEVAVAGSHGGEFRSRAGAEVEPLADPLPAAVVAALERFAAANGGLLVEPKPFSVAVHYRRHPEALEGLLACAQILAQDGGLAMKHGKQVIELAMPGSDKGTAVTRFMGLPAFAGAAPLFLGDDVTDEDAFRAVRHLGGQGVLVGPMRATAAALRLPDVAAVHTWLEDGLASAPAAQPEGETRP</sequence>
<dbReference type="CDD" id="cd01627">
    <property type="entry name" value="HAD_TPP"/>
    <property type="match status" value="1"/>
</dbReference>
<evidence type="ECO:0000256" key="5">
    <source>
        <dbReference type="SAM" id="MobiDB-lite"/>
    </source>
</evidence>
<reference evidence="6 7" key="1">
    <citation type="journal article" date="2015" name="G3 (Bethesda)">
        <title>Insights into Ongoing Evolution of the Hexachlorocyclohexane Catabolic Pathway from Comparative Genomics of Ten Sphingomonadaceae Strains.</title>
        <authorList>
            <person name="Pearce S.L."/>
            <person name="Oakeshott J.G."/>
            <person name="Pandey G."/>
        </authorList>
    </citation>
    <scope>NUCLEOTIDE SEQUENCE [LARGE SCALE GENOMIC DNA]</scope>
    <source>
        <strain evidence="6 7">LL02</strain>
    </source>
</reference>
<dbReference type="GO" id="GO:0046872">
    <property type="term" value="F:metal ion binding"/>
    <property type="evidence" value="ECO:0007669"/>
    <property type="project" value="UniProtKB-KW"/>
</dbReference>
<dbReference type="PATRIC" id="fig|1114963.3.peg.3205"/>
<dbReference type="NCBIfam" id="TIGR01484">
    <property type="entry name" value="HAD-SF-IIB"/>
    <property type="match status" value="1"/>
</dbReference>
<accession>A0A0J7XTK0</accession>
<dbReference type="Gene3D" id="3.30.70.1020">
    <property type="entry name" value="Trehalose-6-phosphate phosphatase related protein, domain 2"/>
    <property type="match status" value="1"/>
</dbReference>
<evidence type="ECO:0000256" key="1">
    <source>
        <dbReference type="ARBA" id="ARBA00005199"/>
    </source>
</evidence>
<dbReference type="Gene3D" id="3.40.50.1000">
    <property type="entry name" value="HAD superfamily/HAD-like"/>
    <property type="match status" value="1"/>
</dbReference>
<feature type="compositionally biased region" description="Polar residues" evidence="5">
    <location>
        <begin position="1"/>
        <end position="21"/>
    </location>
</feature>
<evidence type="ECO:0000313" key="7">
    <source>
        <dbReference type="Proteomes" id="UP000052268"/>
    </source>
</evidence>
<evidence type="ECO:0000256" key="3">
    <source>
        <dbReference type="ARBA" id="ARBA00022801"/>
    </source>
</evidence>
<evidence type="ECO:0000256" key="4">
    <source>
        <dbReference type="RuleBase" id="RU361117"/>
    </source>
</evidence>
<dbReference type="InterPro" id="IPR036412">
    <property type="entry name" value="HAD-like_sf"/>
</dbReference>
<comment type="cofactor">
    <cofactor evidence="4">
        <name>Mg(2+)</name>
        <dbReference type="ChEBI" id="CHEBI:18420"/>
    </cofactor>
</comment>
<dbReference type="InterPro" id="IPR003337">
    <property type="entry name" value="Trehalose_PPase"/>
</dbReference>
<feature type="region of interest" description="Disordered" evidence="5">
    <location>
        <begin position="1"/>
        <end position="32"/>
    </location>
</feature>
<keyword evidence="4" id="KW-0460">Magnesium</keyword>
<dbReference type="GO" id="GO:0005992">
    <property type="term" value="P:trehalose biosynthetic process"/>
    <property type="evidence" value="ECO:0007669"/>
    <property type="project" value="UniProtKB-UniPathway"/>
</dbReference>
<proteinExistence type="inferred from homology"/>
<dbReference type="InterPro" id="IPR023214">
    <property type="entry name" value="HAD_sf"/>
</dbReference>
<dbReference type="SUPFAM" id="SSF56784">
    <property type="entry name" value="HAD-like"/>
    <property type="match status" value="1"/>
</dbReference>
<dbReference type="NCBIfam" id="TIGR00685">
    <property type="entry name" value="T6PP"/>
    <property type="match status" value="1"/>
</dbReference>
<dbReference type="AlphaFoldDB" id="A0A0J7XTK0"/>
<name>A0A0J7XTK0_9SPHN</name>
<comment type="catalytic activity">
    <reaction evidence="4">
        <text>alpha,alpha-trehalose 6-phosphate + H2O = alpha,alpha-trehalose + phosphate</text>
        <dbReference type="Rhea" id="RHEA:23420"/>
        <dbReference type="ChEBI" id="CHEBI:15377"/>
        <dbReference type="ChEBI" id="CHEBI:16551"/>
        <dbReference type="ChEBI" id="CHEBI:43474"/>
        <dbReference type="ChEBI" id="CHEBI:58429"/>
        <dbReference type="EC" id="3.1.3.12"/>
    </reaction>
</comment>
<comment type="similarity">
    <text evidence="2 4">Belongs to the trehalose phosphatase family.</text>
</comment>
<dbReference type="InterPro" id="IPR044651">
    <property type="entry name" value="OTSB-like"/>
</dbReference>
<comment type="function">
    <text evidence="4">Removes the phosphate from trehalose 6-phosphate to produce free trehalose.</text>
</comment>
<dbReference type="UniPathway" id="UPA00299"/>
<evidence type="ECO:0000313" key="6">
    <source>
        <dbReference type="EMBL" id="KMS54368.1"/>
    </source>
</evidence>
<dbReference type="EC" id="3.1.3.12" evidence="4"/>
<keyword evidence="4" id="KW-0479">Metal-binding</keyword>
<dbReference type="Pfam" id="PF02358">
    <property type="entry name" value="Trehalose_PPase"/>
    <property type="match status" value="1"/>
</dbReference>
<dbReference type="GO" id="GO:0004805">
    <property type="term" value="F:trehalose-phosphatase activity"/>
    <property type="evidence" value="ECO:0007669"/>
    <property type="project" value="UniProtKB-EC"/>
</dbReference>
<dbReference type="EMBL" id="JACU01000006">
    <property type="protein sequence ID" value="KMS54368.1"/>
    <property type="molecule type" value="Genomic_DNA"/>
</dbReference>
<dbReference type="InterPro" id="IPR006379">
    <property type="entry name" value="HAD-SF_hydro_IIB"/>
</dbReference>
<keyword evidence="3 4" id="KW-0378">Hydrolase</keyword>